<protein>
    <submittedName>
        <fullName evidence="1">Uncharacterized protein</fullName>
    </submittedName>
</protein>
<gene>
    <name evidence="1" type="ORF">SS50377_15334</name>
    <name evidence="2" type="ORF">SS50377_26016</name>
</gene>
<reference evidence="2" key="2">
    <citation type="submission" date="2020-12" db="EMBL/GenBank/DDBJ databases">
        <title>New Spironucleus salmonicida genome in near-complete chromosomes.</title>
        <authorList>
            <person name="Xu F."/>
            <person name="Kurt Z."/>
            <person name="Jimenez-Gonzalez A."/>
            <person name="Astvaldsson A."/>
            <person name="Andersson J.O."/>
            <person name="Svard S.G."/>
        </authorList>
    </citation>
    <scope>NUCLEOTIDE SEQUENCE</scope>
    <source>
        <strain evidence="2">ATCC 50377</strain>
    </source>
</reference>
<evidence type="ECO:0000313" key="1">
    <source>
        <dbReference type="EMBL" id="EST44765.1"/>
    </source>
</evidence>
<evidence type="ECO:0000313" key="2">
    <source>
        <dbReference type="EMBL" id="KAH0571820.1"/>
    </source>
</evidence>
<dbReference type="EMBL" id="AUWU02000006">
    <property type="protein sequence ID" value="KAH0571820.1"/>
    <property type="molecule type" value="Genomic_DNA"/>
</dbReference>
<proteinExistence type="predicted"/>
<dbReference type="Proteomes" id="UP000018208">
    <property type="component" value="Unassembled WGS sequence"/>
</dbReference>
<dbReference type="EMBL" id="KI546110">
    <property type="protein sequence ID" value="EST44765.1"/>
    <property type="molecule type" value="Genomic_DNA"/>
</dbReference>
<name>V6LJJ7_9EUKA</name>
<accession>V6LJJ7</accession>
<dbReference type="VEuPathDB" id="GiardiaDB:SS50377_26016"/>
<dbReference type="AlphaFoldDB" id="V6LJJ7"/>
<keyword evidence="3" id="KW-1185">Reference proteome</keyword>
<reference evidence="1 2" key="1">
    <citation type="journal article" date="2014" name="PLoS Genet.">
        <title>The Genome of Spironucleus salmonicida Highlights a Fish Pathogen Adapted to Fluctuating Environments.</title>
        <authorList>
            <person name="Xu F."/>
            <person name="Jerlstrom-Hultqvist J."/>
            <person name="Einarsson E."/>
            <person name="Astvaldsson A."/>
            <person name="Svard S.G."/>
            <person name="Andersson J.O."/>
        </authorList>
    </citation>
    <scope>NUCLEOTIDE SEQUENCE</scope>
    <source>
        <strain evidence="2">ATCC 50377</strain>
    </source>
</reference>
<organism evidence="1">
    <name type="scientific">Spironucleus salmonicida</name>
    <dbReference type="NCBI Taxonomy" id="348837"/>
    <lineage>
        <taxon>Eukaryota</taxon>
        <taxon>Metamonada</taxon>
        <taxon>Diplomonadida</taxon>
        <taxon>Hexamitidae</taxon>
        <taxon>Hexamitinae</taxon>
        <taxon>Spironucleus</taxon>
    </lineage>
</organism>
<sequence length="156" mass="17465">MAIASRVAVVRDRRGSISVQQLAWKRAARPALARLLQGFAQAPQQLQASSAGDYESKVEIQLPRWYCYFHIIQYICDSAASAWCATSTWSGTRESGYCRISAAKNDNSQSASSLNTNSQMFFQPSKSTLPRLSSMFYNMHTPTINQGLIPSWRSKF</sequence>
<evidence type="ECO:0000313" key="3">
    <source>
        <dbReference type="Proteomes" id="UP000018208"/>
    </source>
</evidence>